<sequence>MCCLLLFVGIPFARAQQSGSSEARIVFRFVNGNDMFYIPWSDNGARLDSLCNQLAPATLKAGCVRVDGYGDDKKTVKIRCNRVKSELILRRGLTEEHFTTTNRIGMFGKLRNVVVVTLPVLEKRESRKKPVTASPEPEKRVQLVAETRQEEPEGETPPTDVQTTTQDVQAQVQPETSAEPGHCRWSIGLNAGIPFFWGDMLSMSADKTYIGFAAGVQGGYRLSDLLAVSLSVDYTCGKLGARGYAQDYLLAPDGMTWYVPQQQGMQRYGDLYSKVSLVNMGLSFDVNLNRIFSRQAAEHRFTVWVSPAVYGQFFKADVYTKADDKRYSDGTTVPDGLSLGLGGALTLRCRVGRGIDLQLKNTVLWMADNHFEAIRTPFGKTRHNAMWLPQIGVVWHIK</sequence>
<evidence type="ECO:0000256" key="1">
    <source>
        <dbReference type="SAM" id="MobiDB-lite"/>
    </source>
</evidence>
<evidence type="ECO:0008006" key="4">
    <source>
        <dbReference type="Google" id="ProtNLM"/>
    </source>
</evidence>
<dbReference type="Proteomes" id="UP000283341">
    <property type="component" value="Unassembled WGS sequence"/>
</dbReference>
<name>A0A412IKV0_9BACE</name>
<dbReference type="AlphaFoldDB" id="A0A412IKV0"/>
<dbReference type="EMBL" id="QRVJ01000004">
    <property type="protein sequence ID" value="RGS38246.1"/>
    <property type="molecule type" value="Genomic_DNA"/>
</dbReference>
<organism evidence="2 3">
    <name type="scientific">Bacteroides cellulosilyticus</name>
    <dbReference type="NCBI Taxonomy" id="246787"/>
    <lineage>
        <taxon>Bacteria</taxon>
        <taxon>Pseudomonadati</taxon>
        <taxon>Bacteroidota</taxon>
        <taxon>Bacteroidia</taxon>
        <taxon>Bacteroidales</taxon>
        <taxon>Bacteroidaceae</taxon>
        <taxon>Bacteroides</taxon>
    </lineage>
</organism>
<reference evidence="2 3" key="1">
    <citation type="submission" date="2018-08" db="EMBL/GenBank/DDBJ databases">
        <title>A genome reference for cultivated species of the human gut microbiota.</title>
        <authorList>
            <person name="Zou Y."/>
            <person name="Xue W."/>
            <person name="Luo G."/>
        </authorList>
    </citation>
    <scope>NUCLEOTIDE SEQUENCE [LARGE SCALE GENOMIC DNA]</scope>
    <source>
        <strain evidence="2 3">AF22-3AC</strain>
    </source>
</reference>
<feature type="region of interest" description="Disordered" evidence="1">
    <location>
        <begin position="125"/>
        <end position="179"/>
    </location>
</feature>
<proteinExistence type="predicted"/>
<feature type="compositionally biased region" description="Low complexity" evidence="1">
    <location>
        <begin position="156"/>
        <end position="174"/>
    </location>
</feature>
<evidence type="ECO:0000313" key="3">
    <source>
        <dbReference type="Proteomes" id="UP000283341"/>
    </source>
</evidence>
<gene>
    <name evidence="2" type="ORF">DWX97_07785</name>
</gene>
<evidence type="ECO:0000313" key="2">
    <source>
        <dbReference type="EMBL" id="RGS38246.1"/>
    </source>
</evidence>
<accession>A0A412IKV0</accession>
<protein>
    <recommendedName>
        <fullName evidence="4">Outer membrane protein beta-barrel domain-containing protein</fullName>
    </recommendedName>
</protein>
<feature type="compositionally biased region" description="Basic and acidic residues" evidence="1">
    <location>
        <begin position="136"/>
        <end position="151"/>
    </location>
</feature>
<comment type="caution">
    <text evidence="2">The sequence shown here is derived from an EMBL/GenBank/DDBJ whole genome shotgun (WGS) entry which is preliminary data.</text>
</comment>